<keyword evidence="2" id="KW-0732">Signal</keyword>
<organism evidence="3 4">
    <name type="scientific">Phialocephala subalpina</name>
    <dbReference type="NCBI Taxonomy" id="576137"/>
    <lineage>
        <taxon>Eukaryota</taxon>
        <taxon>Fungi</taxon>
        <taxon>Dikarya</taxon>
        <taxon>Ascomycota</taxon>
        <taxon>Pezizomycotina</taxon>
        <taxon>Leotiomycetes</taxon>
        <taxon>Helotiales</taxon>
        <taxon>Mollisiaceae</taxon>
        <taxon>Phialocephala</taxon>
        <taxon>Phialocephala fortinii species complex</taxon>
    </lineage>
</organism>
<feature type="region of interest" description="Disordered" evidence="1">
    <location>
        <begin position="266"/>
        <end position="289"/>
    </location>
</feature>
<keyword evidence="4" id="KW-1185">Reference proteome</keyword>
<feature type="compositionally biased region" description="Polar residues" evidence="1">
    <location>
        <begin position="266"/>
        <end position="278"/>
    </location>
</feature>
<evidence type="ECO:0000256" key="2">
    <source>
        <dbReference type="SAM" id="SignalP"/>
    </source>
</evidence>
<proteinExistence type="predicted"/>
<dbReference type="AlphaFoldDB" id="A0A1L7XYM1"/>
<feature type="signal peptide" evidence="2">
    <location>
        <begin position="1"/>
        <end position="20"/>
    </location>
</feature>
<protein>
    <submittedName>
        <fullName evidence="3">Uncharacterized protein</fullName>
    </submittedName>
</protein>
<name>A0A1L7XYM1_9HELO</name>
<evidence type="ECO:0000313" key="4">
    <source>
        <dbReference type="Proteomes" id="UP000184330"/>
    </source>
</evidence>
<reference evidence="3 4" key="1">
    <citation type="submission" date="2016-03" db="EMBL/GenBank/DDBJ databases">
        <authorList>
            <person name="Ploux O."/>
        </authorList>
    </citation>
    <scope>NUCLEOTIDE SEQUENCE [LARGE SCALE GENOMIC DNA]</scope>
    <source>
        <strain evidence="3 4">UAMH 11012</strain>
    </source>
</reference>
<dbReference type="Proteomes" id="UP000184330">
    <property type="component" value="Unassembled WGS sequence"/>
</dbReference>
<sequence>MAPSALMTFPFALFLQGVACWKPSTATLPSSNGAAWLNPIALAPTPTQAGLRRGGSYLERDPASPCAQLSGDASVSDYMFNCPSDQTCAILMSGYPGVANNNWGCCKEVPVPGCVTLSCPTYNSCIDSTALGSCNSECITNTEVLKCTNSVKPFCATASALITATPVNPSALISPPPLTNTVVSQYACADYPYTLTYTVFAEDIMYGPPPCAPPWVTNPASLAAWSTSAASQVSYATIQDFADPFDQVVASANFSASTVLPSAVAGSSATSSPPTVQIPTTAPATSSTTTSAGAKWTVSLKSSLYIPLLAAGQFLLS</sequence>
<evidence type="ECO:0000256" key="1">
    <source>
        <dbReference type="SAM" id="MobiDB-lite"/>
    </source>
</evidence>
<dbReference type="EMBL" id="FJOG01000096">
    <property type="protein sequence ID" value="CZR70118.1"/>
    <property type="molecule type" value="Genomic_DNA"/>
</dbReference>
<feature type="chain" id="PRO_5013018822" evidence="2">
    <location>
        <begin position="21"/>
        <end position="317"/>
    </location>
</feature>
<feature type="compositionally biased region" description="Low complexity" evidence="1">
    <location>
        <begin position="279"/>
        <end position="289"/>
    </location>
</feature>
<gene>
    <name evidence="3" type="ORF">PAC_20019</name>
</gene>
<dbReference type="OrthoDB" id="5347452at2759"/>
<evidence type="ECO:0000313" key="3">
    <source>
        <dbReference type="EMBL" id="CZR70118.1"/>
    </source>
</evidence>
<accession>A0A1L7XYM1</accession>